<dbReference type="EMBL" id="UOET01000274">
    <property type="protein sequence ID" value="VAW28691.1"/>
    <property type="molecule type" value="Genomic_DNA"/>
</dbReference>
<accession>A0A3B0UCJ8</accession>
<name>A0A3B0UCJ8_9ZZZZ</name>
<dbReference type="Pfam" id="PF21857">
    <property type="entry name" value="DUF6913"/>
    <property type="match status" value="1"/>
</dbReference>
<reference evidence="1" key="1">
    <citation type="submission" date="2018-06" db="EMBL/GenBank/DDBJ databases">
        <authorList>
            <person name="Zhirakovskaya E."/>
        </authorList>
    </citation>
    <scope>NUCLEOTIDE SEQUENCE</scope>
</reference>
<gene>
    <name evidence="1" type="ORF">MNBD_BACTEROID07-830</name>
</gene>
<dbReference type="AlphaFoldDB" id="A0A3B0UCJ8"/>
<dbReference type="InterPro" id="IPR054207">
    <property type="entry name" value="DUF6913"/>
</dbReference>
<evidence type="ECO:0000313" key="1">
    <source>
        <dbReference type="EMBL" id="VAW28691.1"/>
    </source>
</evidence>
<organism evidence="1">
    <name type="scientific">hydrothermal vent metagenome</name>
    <dbReference type="NCBI Taxonomy" id="652676"/>
    <lineage>
        <taxon>unclassified sequences</taxon>
        <taxon>metagenomes</taxon>
        <taxon>ecological metagenomes</taxon>
    </lineage>
</organism>
<protein>
    <submittedName>
        <fullName evidence="1">Uncharacterized protein</fullName>
    </submittedName>
</protein>
<sequence length="179" mass="20921">MKERQAEKAASAVQTNNDTIAEAYFKEQVKSPGLFFCLNHAEEWNETEAFIRKVLQDYPNLKVLVYYTGGRMEQKPVAAHLLVTDKKDFNLFGKEKPVLKQWLEEQNFDLLIIFSRKENKRCKKLNTVIKARLRVGWSMGSEARMEDISLGKPGEKISYDTFYSELKKYFKQMNIKLLP</sequence>
<proteinExistence type="predicted"/>